<dbReference type="Proteomes" id="UP000698800">
    <property type="component" value="Unassembled WGS sequence"/>
</dbReference>
<organism evidence="9 10">
    <name type="scientific">Glutinoglossum americanum</name>
    <dbReference type="NCBI Taxonomy" id="1670608"/>
    <lineage>
        <taxon>Eukaryota</taxon>
        <taxon>Fungi</taxon>
        <taxon>Dikarya</taxon>
        <taxon>Ascomycota</taxon>
        <taxon>Pezizomycotina</taxon>
        <taxon>Geoglossomycetes</taxon>
        <taxon>Geoglossales</taxon>
        <taxon>Geoglossaceae</taxon>
        <taxon>Glutinoglossum</taxon>
    </lineage>
</organism>
<dbReference type="InterPro" id="IPR005195">
    <property type="entry name" value="Glyco_hydro_65_M"/>
</dbReference>
<evidence type="ECO:0000256" key="4">
    <source>
        <dbReference type="ARBA" id="ARBA00022801"/>
    </source>
</evidence>
<comment type="caution">
    <text evidence="9">The sequence shown here is derived from an EMBL/GenBank/DDBJ whole genome shotgun (WGS) entry which is preliminary data.</text>
</comment>
<dbReference type="OrthoDB" id="200349at2759"/>
<comment type="similarity">
    <text evidence="2">Belongs to the glycosyl hydrolase 65 family.</text>
</comment>
<dbReference type="GO" id="GO:0030246">
    <property type="term" value="F:carbohydrate binding"/>
    <property type="evidence" value="ECO:0007669"/>
    <property type="project" value="InterPro"/>
</dbReference>
<dbReference type="Gene3D" id="2.60.120.260">
    <property type="entry name" value="Galactose-binding domain-like"/>
    <property type="match status" value="1"/>
</dbReference>
<dbReference type="EMBL" id="JAGHQL010000077">
    <property type="protein sequence ID" value="KAH0541493.1"/>
    <property type="molecule type" value="Genomic_DNA"/>
</dbReference>
<dbReference type="SUPFAM" id="SSF74650">
    <property type="entry name" value="Galactose mutarotase-like"/>
    <property type="match status" value="1"/>
</dbReference>
<dbReference type="Pfam" id="PF03636">
    <property type="entry name" value="Glyco_hydro_65N"/>
    <property type="match status" value="1"/>
</dbReference>
<protein>
    <recommendedName>
        <fullName evidence="3">alpha,alpha-trehalase</fullName>
        <ecNumber evidence="3">3.2.1.28</ecNumber>
    </recommendedName>
</protein>
<comment type="catalytic activity">
    <reaction evidence="1">
        <text>alpha,alpha-trehalose + H2O = alpha-D-glucose + beta-D-glucose</text>
        <dbReference type="Rhea" id="RHEA:32675"/>
        <dbReference type="ChEBI" id="CHEBI:15377"/>
        <dbReference type="ChEBI" id="CHEBI:15903"/>
        <dbReference type="ChEBI" id="CHEBI:16551"/>
        <dbReference type="ChEBI" id="CHEBI:17925"/>
        <dbReference type="EC" id="3.2.1.28"/>
    </reaction>
</comment>
<dbReference type="GO" id="GO:0005993">
    <property type="term" value="P:trehalose catabolic process"/>
    <property type="evidence" value="ECO:0007669"/>
    <property type="project" value="TreeGrafter"/>
</dbReference>
<evidence type="ECO:0000256" key="6">
    <source>
        <dbReference type="SAM" id="SignalP"/>
    </source>
</evidence>
<feature type="signal peptide" evidence="6">
    <location>
        <begin position="1"/>
        <end position="30"/>
    </location>
</feature>
<dbReference type="InterPro" id="IPR012341">
    <property type="entry name" value="6hp_glycosidase-like_sf"/>
</dbReference>
<keyword evidence="10" id="KW-1185">Reference proteome</keyword>
<dbReference type="GO" id="GO:0009277">
    <property type="term" value="C:fungal-type cell wall"/>
    <property type="evidence" value="ECO:0007669"/>
    <property type="project" value="TreeGrafter"/>
</dbReference>
<gene>
    <name evidence="9" type="ORF">FGG08_004034</name>
</gene>
<dbReference type="Gene3D" id="2.70.98.40">
    <property type="entry name" value="Glycoside hydrolase, family 65, N-terminal domain"/>
    <property type="match status" value="1"/>
</dbReference>
<dbReference type="InterPro" id="IPR005196">
    <property type="entry name" value="Glyco_hydro_65_N"/>
</dbReference>
<feature type="domain" description="Glycoside hydrolase family 65 N-terminal" evidence="8">
    <location>
        <begin position="60"/>
        <end position="337"/>
    </location>
</feature>
<evidence type="ECO:0000256" key="2">
    <source>
        <dbReference type="ARBA" id="ARBA00006768"/>
    </source>
</evidence>
<keyword evidence="4" id="KW-0378">Hydrolase</keyword>
<keyword evidence="5" id="KW-0325">Glycoprotein</keyword>
<feature type="chain" id="PRO_5040472216" description="alpha,alpha-trehalase" evidence="6">
    <location>
        <begin position="31"/>
        <end position="1036"/>
    </location>
</feature>
<sequence length="1036" mass="113115">MKLVRGGFMPLRLPFAIAAFFLEWSIPASAQGADFTKPWASSDNNYSIDTMTLWTTKLTQSQFQARIPLANGYIGISSAAEGPLFAADKYPADPSGSLPREGWPLFDLRQSFATIAGFWDEQPNTTMTNFIELLKDGGESVISGIPHWSDLVFTTGDGQSYVDGIDNKTVTNFNSSLNMRDAVASWTLSWTPGEITFNLSYQLFISHAEGRENVAAVRLDIVPSRDHNGTVTDILDGRSAVRATAAGKGVESNDNSGTPANIIWTAVKPNGLQDVTGYVYAALDFSSDSVSQASRREGKDKPYISTTDSTVAQQFDVSLKKGKTTTFIKYVGVASSDGFPKATDKVARSAALYGKETGWERLLTESKSAWSNKFSEHAVEDYRDSEGKLPDYWAALHITTFAQNFYLLQNLPSPNSGPGINDRSISVAGLSSDSYAGFIFWDADLFMSPAILATKPEYALSISRYRLSTFQQAQKNAMRHGLSNASAIYPWTSSRFGNCTATGPCFDYEYHINGDIVLNLFNTYLATGNKTFLQHDALPVMAGVSSMFAEILRYNKTTNLYDLKNMTDPLGWFLLLIHENLQDEFANHVDNGAFTMGLIGYVLNTTQQVLELLNMPTVPLWTQIAEKVNIPRDENVGIIKEYDTMSNSVVVKQADVILLTYPVGFTSAESMESLDWYAQAQSADGPAMTFANYMISAAELSLSGCSALTYTFSAFEPYVRSPFYQFSEQQNDNPTSFLGIRPAYPFLTGSGGLSQVAPYGFLGYRPKLEGFYIAPWSVPHLGQVRIRDIVYMGATFQPFMNSTHTTITRIATQSPHLVDINGNGAVSIIDGNDPQKTTYSLMIGQSITIKNRITHTNKAVPNDILQCLSVTSSSDNVPGQIPEAAIDGGNSTKWQPATPDPAAITVDLGPYSQQPIGSLFFNWAQAPPKSFSVSSSSTLDGVFVELYSAKNVTISAPPPDAHITKIQPRQGNVTSVMLVQPVVPGRFVRLEVVGTQGEESKVGAMVAGFAMIEAGEEHEGRGIRGGWGDFKFAFLG</sequence>
<feature type="domain" description="Glycoside hydrolase family 65 central catalytic" evidence="7">
    <location>
        <begin position="424"/>
        <end position="645"/>
    </location>
</feature>
<accession>A0A9P8L2W6</accession>
<evidence type="ECO:0000256" key="5">
    <source>
        <dbReference type="ARBA" id="ARBA00023180"/>
    </source>
</evidence>
<dbReference type="AlphaFoldDB" id="A0A9P8L2W6"/>
<dbReference type="InterPro" id="IPR037018">
    <property type="entry name" value="GH65_N"/>
</dbReference>
<evidence type="ECO:0000256" key="1">
    <source>
        <dbReference type="ARBA" id="ARBA00001576"/>
    </source>
</evidence>
<evidence type="ECO:0000256" key="3">
    <source>
        <dbReference type="ARBA" id="ARBA00012757"/>
    </source>
</evidence>
<dbReference type="PANTHER" id="PTHR11051:SF8">
    <property type="entry name" value="PROTEIN-GLUCOSYLGALACTOSYLHYDROXYLYSINE GLUCOSIDASE"/>
    <property type="match status" value="1"/>
</dbReference>
<evidence type="ECO:0000313" key="10">
    <source>
        <dbReference type="Proteomes" id="UP000698800"/>
    </source>
</evidence>
<dbReference type="SUPFAM" id="SSF48208">
    <property type="entry name" value="Six-hairpin glycosidases"/>
    <property type="match status" value="1"/>
</dbReference>
<dbReference type="SUPFAM" id="SSF49785">
    <property type="entry name" value="Galactose-binding domain-like"/>
    <property type="match status" value="1"/>
</dbReference>
<name>A0A9P8L2W6_9PEZI</name>
<evidence type="ECO:0000313" key="9">
    <source>
        <dbReference type="EMBL" id="KAH0541493.1"/>
    </source>
</evidence>
<dbReference type="InterPro" id="IPR011013">
    <property type="entry name" value="Gal_mutarotase_sf_dom"/>
</dbReference>
<dbReference type="GO" id="GO:0004555">
    <property type="term" value="F:alpha,alpha-trehalase activity"/>
    <property type="evidence" value="ECO:0007669"/>
    <property type="project" value="UniProtKB-EC"/>
</dbReference>
<dbReference type="FunFam" id="1.50.10.10:FF:000032">
    <property type="entry name" value="Vacuolar acid trehalase"/>
    <property type="match status" value="1"/>
</dbReference>
<dbReference type="InterPro" id="IPR008979">
    <property type="entry name" value="Galactose-bd-like_sf"/>
</dbReference>
<dbReference type="Gene3D" id="1.50.10.10">
    <property type="match status" value="1"/>
</dbReference>
<proteinExistence type="inferred from homology"/>
<dbReference type="EC" id="3.2.1.28" evidence="3"/>
<dbReference type="InterPro" id="IPR008928">
    <property type="entry name" value="6-hairpin_glycosidase_sf"/>
</dbReference>
<keyword evidence="6" id="KW-0732">Signal</keyword>
<evidence type="ECO:0000259" key="7">
    <source>
        <dbReference type="Pfam" id="PF03632"/>
    </source>
</evidence>
<dbReference type="Pfam" id="PF03632">
    <property type="entry name" value="Glyco_hydro_65m"/>
    <property type="match status" value="1"/>
</dbReference>
<reference evidence="9" key="1">
    <citation type="submission" date="2021-03" db="EMBL/GenBank/DDBJ databases">
        <title>Comparative genomics and phylogenomic investigation of the class Geoglossomycetes provide insights into ecological specialization and systematics.</title>
        <authorList>
            <person name="Melie T."/>
            <person name="Pirro S."/>
            <person name="Miller A.N."/>
            <person name="Quandt A."/>
        </authorList>
    </citation>
    <scope>NUCLEOTIDE SEQUENCE</scope>
    <source>
        <strain evidence="9">GBOQ0MN5Z8</strain>
    </source>
</reference>
<dbReference type="PANTHER" id="PTHR11051">
    <property type="entry name" value="GLYCOSYL HYDROLASE-RELATED"/>
    <property type="match status" value="1"/>
</dbReference>
<evidence type="ECO:0000259" key="8">
    <source>
        <dbReference type="Pfam" id="PF03636"/>
    </source>
</evidence>